<dbReference type="VEuPathDB" id="FungiDB:PPTG_22375"/>
<dbReference type="EMBL" id="KI688936">
    <property type="protein sequence ID" value="ETK75153.1"/>
    <property type="molecule type" value="Genomic_DNA"/>
</dbReference>
<reference evidence="3" key="1">
    <citation type="submission" date="2013-11" db="EMBL/GenBank/DDBJ databases">
        <title>The Genome Sequence of Phytophthora parasitica CHvinca01.</title>
        <authorList>
            <consortium name="The Broad Institute Genomics Platform"/>
            <person name="Russ C."/>
            <person name="Tyler B."/>
            <person name="Panabieres F."/>
            <person name="Shan W."/>
            <person name="Tripathy S."/>
            <person name="Grunwald N."/>
            <person name="Machado M."/>
            <person name="Johnson C.S."/>
            <person name="Arredondo F."/>
            <person name="Hong C."/>
            <person name="Coffey M."/>
            <person name="Young S.K."/>
            <person name="Zeng Q."/>
            <person name="Gargeya S."/>
            <person name="Fitzgerald M."/>
            <person name="Abouelleil A."/>
            <person name="Alvarado L."/>
            <person name="Chapman S.B."/>
            <person name="Gainer-Dewar J."/>
            <person name="Goldberg J."/>
            <person name="Griggs A."/>
            <person name="Gujja S."/>
            <person name="Hansen M."/>
            <person name="Howarth C."/>
            <person name="Imamovic A."/>
            <person name="Ireland A."/>
            <person name="Larimer J."/>
            <person name="McCowan C."/>
            <person name="Murphy C."/>
            <person name="Pearson M."/>
            <person name="Poon T.W."/>
            <person name="Priest M."/>
            <person name="Roberts A."/>
            <person name="Saif S."/>
            <person name="Shea T."/>
            <person name="Sykes S."/>
            <person name="Wortman J."/>
            <person name="Nusbaum C."/>
            <person name="Birren B."/>
        </authorList>
    </citation>
    <scope>NUCLEOTIDE SEQUENCE [LARGE SCALE GENOMIC DNA]</scope>
    <source>
        <strain evidence="3">CHvinca01</strain>
    </source>
</reference>
<dbReference type="EMBL" id="KI671692">
    <property type="protein sequence ID" value="ETL45765.1"/>
    <property type="molecule type" value="Genomic_DNA"/>
</dbReference>
<dbReference type="EMBL" id="KI678437">
    <property type="protein sequence ID" value="ETL98943.1"/>
    <property type="molecule type" value="Genomic_DNA"/>
</dbReference>
<sequence length="116" mass="13086">MRMPWNCEAVEHSDGVGVEPVATFENLDGREDLNRRNFTDQEMVYANSAALWDTGRKETVVTATSNFSPTEPNRWKSCAPRDWDLHHCNDRSSRADAIVPSSRVQPLGLVEAECVH</sequence>
<dbReference type="AlphaFoldDB" id="W2FWG3"/>
<dbReference type="Proteomes" id="UP000053236">
    <property type="component" value="Unassembled WGS sequence"/>
</dbReference>
<dbReference type="Proteomes" id="UP000053864">
    <property type="component" value="Unassembled WGS sequence"/>
</dbReference>
<evidence type="ECO:0000313" key="3">
    <source>
        <dbReference type="EMBL" id="ETL98943.1"/>
    </source>
</evidence>
<dbReference type="Proteomes" id="UP000054423">
    <property type="component" value="Unassembled WGS sequence"/>
</dbReference>
<evidence type="ECO:0000313" key="4">
    <source>
        <dbReference type="Proteomes" id="UP000053864"/>
    </source>
</evidence>
<organism evidence="1">
    <name type="scientific">Phytophthora nicotianae</name>
    <name type="common">Potato buckeye rot agent</name>
    <name type="synonym">Phytophthora parasitica</name>
    <dbReference type="NCBI Taxonomy" id="4792"/>
    <lineage>
        <taxon>Eukaryota</taxon>
        <taxon>Sar</taxon>
        <taxon>Stramenopiles</taxon>
        <taxon>Oomycota</taxon>
        <taxon>Peronosporomycetes</taxon>
        <taxon>Peronosporales</taxon>
        <taxon>Peronosporaceae</taxon>
        <taxon>Phytophthora</taxon>
    </lineage>
</organism>
<accession>W2FWG3</accession>
<evidence type="ECO:0000313" key="1">
    <source>
        <dbReference type="EMBL" id="ETK75153.1"/>
    </source>
</evidence>
<protein>
    <submittedName>
        <fullName evidence="1">Uncharacterized protein</fullName>
    </submittedName>
</protein>
<proteinExistence type="predicted"/>
<evidence type="ECO:0000313" key="2">
    <source>
        <dbReference type="EMBL" id="ETL45765.1"/>
    </source>
</evidence>
<reference evidence="1" key="2">
    <citation type="submission" date="2013-11" db="EMBL/GenBank/DDBJ databases">
        <title>The Genome Sequence of Phytophthora parasitica CJ02B3.</title>
        <authorList>
            <consortium name="The Broad Institute Genomics Platform"/>
            <person name="Russ C."/>
            <person name="Tyler B."/>
            <person name="Panabieres F."/>
            <person name="Shan W."/>
            <person name="Tripathy S."/>
            <person name="Grunwald N."/>
            <person name="Machado M."/>
            <person name="Johnson C.S."/>
            <person name="Arredondo F."/>
            <person name="Hong C."/>
            <person name="Coffey M."/>
            <person name="Young S.K."/>
            <person name="Zeng Q."/>
            <person name="Gargeya S."/>
            <person name="Fitzgerald M."/>
            <person name="Abouelleil A."/>
            <person name="Alvarado L."/>
            <person name="Chapman S.B."/>
            <person name="Gainer-Dewar J."/>
            <person name="Goldberg J."/>
            <person name="Griggs A."/>
            <person name="Gujja S."/>
            <person name="Hansen M."/>
            <person name="Howarth C."/>
            <person name="Imamovic A."/>
            <person name="Ireland A."/>
            <person name="Larimer J."/>
            <person name="McCowan C."/>
            <person name="Murphy C."/>
            <person name="Pearson M."/>
            <person name="Poon T.W."/>
            <person name="Priest M."/>
            <person name="Roberts A."/>
            <person name="Saif S."/>
            <person name="Shea T."/>
            <person name="Sykes S."/>
            <person name="Wortman J."/>
            <person name="Nusbaum C."/>
            <person name="Birren B."/>
        </authorList>
    </citation>
    <scope>NUCLEOTIDE SEQUENCE [LARGE SCALE GENOMIC DNA]</scope>
    <source>
        <strain evidence="1">CJ02B3</strain>
    </source>
</reference>
<reference evidence="2 4" key="3">
    <citation type="submission" date="2013-11" db="EMBL/GenBank/DDBJ databases">
        <title>The Genome Sequence of Phytophthora parasitica CJ05E6.</title>
        <authorList>
            <consortium name="The Broad Institute Genomics Platform"/>
            <person name="Russ C."/>
            <person name="Tyler B."/>
            <person name="Panabieres F."/>
            <person name="Shan W."/>
            <person name="Tripathy S."/>
            <person name="Grunwald N."/>
            <person name="Machado M."/>
            <person name="Johnson C.S."/>
            <person name="Arredondo F."/>
            <person name="Hong C."/>
            <person name="Coffey M."/>
            <person name="Young S.K."/>
            <person name="Zeng Q."/>
            <person name="Gargeya S."/>
            <person name="Fitzgerald M."/>
            <person name="Abouelleil A."/>
            <person name="Alvarado L."/>
            <person name="Chapman S.B."/>
            <person name="Gainer-Dewar J."/>
            <person name="Goldberg J."/>
            <person name="Griggs A."/>
            <person name="Gujja S."/>
            <person name="Hansen M."/>
            <person name="Howarth C."/>
            <person name="Imamovic A."/>
            <person name="Ireland A."/>
            <person name="Larimer J."/>
            <person name="McCowan C."/>
            <person name="Murphy C."/>
            <person name="Pearson M."/>
            <person name="Poon T.W."/>
            <person name="Priest M."/>
            <person name="Roberts A."/>
            <person name="Saif S."/>
            <person name="Shea T."/>
            <person name="Sykes S."/>
            <person name="Wortman J."/>
            <person name="Nusbaum C."/>
            <person name="Birren B."/>
        </authorList>
    </citation>
    <scope>NUCLEOTIDE SEQUENCE [LARGE SCALE GENOMIC DNA]</scope>
    <source>
        <strain evidence="2 4">CJ05E6</strain>
    </source>
</reference>
<gene>
    <name evidence="1" type="ORF">L915_18199</name>
    <name evidence="2" type="ORF">L916_04206</name>
    <name evidence="3" type="ORF">L917_04087</name>
</gene>
<name>W2FWG3_PHYNI</name>